<keyword evidence="1" id="KW-0812">Transmembrane</keyword>
<dbReference type="Proteomes" id="UP001233314">
    <property type="component" value="Unassembled WGS sequence"/>
</dbReference>
<keyword evidence="3" id="KW-1185">Reference proteome</keyword>
<protein>
    <submittedName>
        <fullName evidence="2">Uncharacterized protein</fullName>
    </submittedName>
</protein>
<evidence type="ECO:0000313" key="2">
    <source>
        <dbReference type="EMBL" id="MDO7869553.1"/>
    </source>
</evidence>
<accession>A0ABT9B8S4</accession>
<comment type="caution">
    <text evidence="2">The sequence shown here is derived from an EMBL/GenBank/DDBJ whole genome shotgun (WGS) entry which is preliminary data.</text>
</comment>
<reference evidence="2 3" key="1">
    <citation type="submission" date="2023-07" db="EMBL/GenBank/DDBJ databases">
        <title>Nocardioides sp. nov WY-20 isolated from soil.</title>
        <authorList>
            <person name="Liu B."/>
            <person name="Wan Y."/>
        </authorList>
    </citation>
    <scope>NUCLEOTIDE SEQUENCE [LARGE SCALE GENOMIC DNA]</scope>
    <source>
        <strain evidence="2 3">WY-20</strain>
    </source>
</reference>
<keyword evidence="1" id="KW-0472">Membrane</keyword>
<name>A0ABT9B8S4_9ACTN</name>
<sequence length="230" mass="24406">MTNEEISVVEQSSPTFDRTRLAAASQELARQIAVSTPVRRPRRRLAVGIAAAAIVAVPTAAAATGLLDGLRSGIFGQPDKNSEDAGTSEWINICAPGYPALIREHKPDGPLPAGFTWARATQKQISQAAANPECQPGGHGAQQQEIGIVGWFDMYATCAWYSEAATAADAGDAKRVTRAGHELKTLANSEVNRITDGGGLVEFKNRIADDVLAGDVAKARDWAQNCELIK</sequence>
<evidence type="ECO:0000313" key="3">
    <source>
        <dbReference type="Proteomes" id="UP001233314"/>
    </source>
</evidence>
<dbReference type="EMBL" id="JAUQTA010000002">
    <property type="protein sequence ID" value="MDO7869553.1"/>
    <property type="molecule type" value="Genomic_DNA"/>
</dbReference>
<organism evidence="2 3">
    <name type="scientific">Nocardioides jiangxiensis</name>
    <dbReference type="NCBI Taxonomy" id="3064524"/>
    <lineage>
        <taxon>Bacteria</taxon>
        <taxon>Bacillati</taxon>
        <taxon>Actinomycetota</taxon>
        <taxon>Actinomycetes</taxon>
        <taxon>Propionibacteriales</taxon>
        <taxon>Nocardioidaceae</taxon>
        <taxon>Nocardioides</taxon>
    </lineage>
</organism>
<evidence type="ECO:0000256" key="1">
    <source>
        <dbReference type="SAM" id="Phobius"/>
    </source>
</evidence>
<proteinExistence type="predicted"/>
<dbReference type="RefSeq" id="WP_305028947.1">
    <property type="nucleotide sequence ID" value="NZ_JAUQTA010000002.1"/>
</dbReference>
<feature type="transmembrane region" description="Helical" evidence="1">
    <location>
        <begin position="45"/>
        <end position="67"/>
    </location>
</feature>
<gene>
    <name evidence="2" type="ORF">Q5722_14360</name>
</gene>
<keyword evidence="1" id="KW-1133">Transmembrane helix</keyword>